<name>A0A7S5RC14_9CAUD</name>
<evidence type="ECO:0000313" key="1">
    <source>
        <dbReference type="EMBL" id="QIG72721.1"/>
    </source>
</evidence>
<reference evidence="1 2" key="1">
    <citation type="submission" date="2020-01" db="EMBL/GenBank/DDBJ databases">
        <title>Patterns of diversity and host range of bacteriophage communities associated with bean-nodulatin bacteria.</title>
        <authorList>
            <person name="Vann Cauwenberghe J."/>
            <person name="Santamaria R.I."/>
            <person name="Bustos P."/>
            <person name="Juarez S."/>
            <person name="Gonzalez V."/>
        </authorList>
    </citation>
    <scope>NUCLEOTIDE SEQUENCE [LARGE SCALE GENOMIC DNA]</scope>
    <source>
        <strain evidence="2">RHph</strain>
    </source>
</reference>
<proteinExistence type="predicted"/>
<organism evidence="1 2">
    <name type="scientific">Rhizobium phage RHph_Y65</name>
    <dbReference type="NCBI Taxonomy" id="2509785"/>
    <lineage>
        <taxon>Viruses</taxon>
        <taxon>Duplodnaviria</taxon>
        <taxon>Heunggongvirae</taxon>
        <taxon>Uroviricota</taxon>
        <taxon>Caudoviricetes</taxon>
        <taxon>Kleczkowskaviridae</taxon>
        <taxon>Cuauhnahuacvirus</taxon>
        <taxon>Cuauhnahuacvirus Y65</taxon>
    </lineage>
</organism>
<accession>A0A7S5RC14</accession>
<gene>
    <name evidence="1" type="ORF">EVB97_163</name>
</gene>
<keyword evidence="2" id="KW-1185">Reference proteome</keyword>
<dbReference type="EMBL" id="MN988525">
    <property type="protein sequence ID" value="QIG72721.1"/>
    <property type="molecule type" value="Genomic_DNA"/>
</dbReference>
<dbReference type="Proteomes" id="UP000655883">
    <property type="component" value="Segment"/>
</dbReference>
<evidence type="ECO:0000313" key="2">
    <source>
        <dbReference type="Proteomes" id="UP000655883"/>
    </source>
</evidence>
<protein>
    <submittedName>
        <fullName evidence="1">Uncharacterized protein</fullName>
    </submittedName>
</protein>
<sequence>MAKNKQDKNNTLVNFMDVFNDISEENRRKDNEYLKLRTESFDSDCEDIIKMSDFDLIDYLSSYRGYSDPRIVEIEGKLKEVAFNEALRRMKRGDQA</sequence>